<dbReference type="EMBL" id="CP011339">
    <property type="protein sequence ID" value="AKV69303.1"/>
    <property type="molecule type" value="Genomic_DNA"/>
</dbReference>
<evidence type="ECO:0000256" key="1">
    <source>
        <dbReference type="SAM" id="Phobius"/>
    </source>
</evidence>
<proteinExistence type="predicted"/>
<organism evidence="2 3">
    <name type="scientific">Microcystis panniformis FACHB-1757</name>
    <dbReference type="NCBI Taxonomy" id="1638788"/>
    <lineage>
        <taxon>Bacteria</taxon>
        <taxon>Bacillati</taxon>
        <taxon>Cyanobacteriota</taxon>
        <taxon>Cyanophyceae</taxon>
        <taxon>Oscillatoriophycideae</taxon>
        <taxon>Chroococcales</taxon>
        <taxon>Microcystaceae</taxon>
        <taxon>Microcystis</taxon>
    </lineage>
</organism>
<feature type="transmembrane region" description="Helical" evidence="1">
    <location>
        <begin position="20"/>
        <end position="42"/>
    </location>
</feature>
<keyword evidence="1" id="KW-0812">Transmembrane</keyword>
<accession>A0A0K1S5M3</accession>
<evidence type="ECO:0000313" key="2">
    <source>
        <dbReference type="EMBL" id="AKV69303.1"/>
    </source>
</evidence>
<dbReference type="KEGG" id="mpk:VL20_4376"/>
<keyword evidence="1" id="KW-1133">Transmembrane helix</keyword>
<protein>
    <submittedName>
        <fullName evidence="2">Uncharacterized protein</fullName>
    </submittedName>
</protein>
<keyword evidence="1" id="KW-0472">Membrane</keyword>
<reference evidence="2 3" key="1">
    <citation type="journal article" date="2016" name="Stand. Genomic Sci.">
        <title>Complete genome sequence and genomic characterization of Microcystis panniformis FACHB 1757 by third-generation sequencing.</title>
        <authorList>
            <person name="Zhang J.Y."/>
            <person name="Guan R."/>
            <person name="Zhang H.J."/>
            <person name="Li H."/>
            <person name="Xiao P."/>
            <person name="Yu G.L."/>
            <person name="Du L."/>
            <person name="Cao D.M."/>
            <person name="Zhu B.C."/>
            <person name="Li R.H."/>
            <person name="Lu Z.H."/>
        </authorList>
    </citation>
    <scope>NUCLEOTIDE SEQUENCE [LARGE SCALE GENOMIC DNA]</scope>
    <source>
        <strain evidence="2 3">FACHB-1757</strain>
    </source>
</reference>
<dbReference type="Proteomes" id="UP000068167">
    <property type="component" value="Chromosome"/>
</dbReference>
<dbReference type="AlphaFoldDB" id="A0A0K1S5M3"/>
<sequence length="47" mass="5690">MWNQFENGLFRFCKYNSRDLNFLIYLLIILISLPFLVVFLSISEDKD</sequence>
<name>A0A0K1S5M3_9CHRO</name>
<evidence type="ECO:0000313" key="3">
    <source>
        <dbReference type="Proteomes" id="UP000068167"/>
    </source>
</evidence>
<keyword evidence="3" id="KW-1185">Reference proteome</keyword>
<dbReference type="PATRIC" id="fig|1638788.3.peg.4408"/>
<gene>
    <name evidence="2" type="ORF">VL20_4376</name>
</gene>